<keyword evidence="3" id="KW-1185">Reference proteome</keyword>
<name>A0A4Z2IVH0_9TELE</name>
<dbReference type="OrthoDB" id="10511558at2759"/>
<feature type="region of interest" description="Disordered" evidence="1">
    <location>
        <begin position="38"/>
        <end position="68"/>
    </location>
</feature>
<dbReference type="EMBL" id="SRLO01000043">
    <property type="protein sequence ID" value="TNN81886.1"/>
    <property type="molecule type" value="Genomic_DNA"/>
</dbReference>
<organism evidence="2 3">
    <name type="scientific">Liparis tanakae</name>
    <name type="common">Tanaka's snailfish</name>
    <dbReference type="NCBI Taxonomy" id="230148"/>
    <lineage>
        <taxon>Eukaryota</taxon>
        <taxon>Metazoa</taxon>
        <taxon>Chordata</taxon>
        <taxon>Craniata</taxon>
        <taxon>Vertebrata</taxon>
        <taxon>Euteleostomi</taxon>
        <taxon>Actinopterygii</taxon>
        <taxon>Neopterygii</taxon>
        <taxon>Teleostei</taxon>
        <taxon>Neoteleostei</taxon>
        <taxon>Acanthomorphata</taxon>
        <taxon>Eupercaria</taxon>
        <taxon>Perciformes</taxon>
        <taxon>Cottioidei</taxon>
        <taxon>Cottales</taxon>
        <taxon>Liparidae</taxon>
        <taxon>Liparis</taxon>
    </lineage>
</organism>
<evidence type="ECO:0000256" key="1">
    <source>
        <dbReference type="SAM" id="MobiDB-lite"/>
    </source>
</evidence>
<evidence type="ECO:0000313" key="3">
    <source>
        <dbReference type="Proteomes" id="UP000314294"/>
    </source>
</evidence>
<protein>
    <submittedName>
        <fullName evidence="2">Uncharacterized protein</fullName>
    </submittedName>
</protein>
<proteinExistence type="predicted"/>
<gene>
    <name evidence="2" type="ORF">EYF80_007794</name>
</gene>
<sequence length="143" mass="15621">MDGGLCSYLRNTILRPVSMRGTGYLLIKVAPEPEAVGSAGRVPLPGGLSPKHQDEMEEEEGGHQQEAHNACVGDEGKCKSSIGHTGKYHGYIPETSIIQGMISSRTLCIVTPSFNMTMKTSAFIRVAYSSPDHINNKQLRKYR</sequence>
<evidence type="ECO:0000313" key="2">
    <source>
        <dbReference type="EMBL" id="TNN81886.1"/>
    </source>
</evidence>
<comment type="caution">
    <text evidence="2">The sequence shown here is derived from an EMBL/GenBank/DDBJ whole genome shotgun (WGS) entry which is preliminary data.</text>
</comment>
<dbReference type="AlphaFoldDB" id="A0A4Z2IVH0"/>
<dbReference type="Proteomes" id="UP000314294">
    <property type="component" value="Unassembled WGS sequence"/>
</dbReference>
<reference evidence="2 3" key="1">
    <citation type="submission" date="2019-03" db="EMBL/GenBank/DDBJ databases">
        <title>First draft genome of Liparis tanakae, snailfish: a comprehensive survey of snailfish specific genes.</title>
        <authorList>
            <person name="Kim W."/>
            <person name="Song I."/>
            <person name="Jeong J.-H."/>
            <person name="Kim D."/>
            <person name="Kim S."/>
            <person name="Ryu S."/>
            <person name="Song J.Y."/>
            <person name="Lee S.K."/>
        </authorList>
    </citation>
    <scope>NUCLEOTIDE SEQUENCE [LARGE SCALE GENOMIC DNA]</scope>
    <source>
        <tissue evidence="2">Muscle</tissue>
    </source>
</reference>
<accession>A0A4Z2IVH0</accession>